<sequence length="123" mass="14345">LPDLREESIVEVTVYFADRDRDIPNRRRSMPQQRFDMGYVNNVHHDHRLAAMDARYHGVEETLRLERFSWDFTNAADKSCEEIDQYACLYTHAFEPGEIMPKGCITPSCQVCLVSAVDFRGSW</sequence>
<reference evidence="1" key="2">
    <citation type="submission" date="2014-02" db="EMBL/GenBank/DDBJ databases">
        <title>Intra- and inter-species comparative analysis of male and female Amblyomma americanum serine protease inhibitors (serpins).</title>
        <authorList>
            <person name="Porter L."/>
            <person name="Kim T."/>
            <person name="Radulovic Z."/>
            <person name="Braz G."/>
            <person name="Vaz I.D.S.Jr."/>
            <person name="Mulenga A."/>
        </authorList>
    </citation>
    <scope>NUCLEOTIDE SEQUENCE</scope>
</reference>
<dbReference type="AlphaFoldDB" id="A0A0E9Y2V3"/>
<proteinExistence type="predicted"/>
<dbReference type="SUPFAM" id="SSF56574">
    <property type="entry name" value="Serpins"/>
    <property type="match status" value="1"/>
</dbReference>
<accession>A0A0E9Y2V3</accession>
<feature type="non-terminal residue" evidence="1">
    <location>
        <position position="123"/>
    </location>
</feature>
<evidence type="ECO:0000313" key="1">
    <source>
        <dbReference type="EMBL" id="JAI08711.1"/>
    </source>
</evidence>
<reference evidence="1" key="1">
    <citation type="submission" date="2014-02" db="EMBL/GenBank/DDBJ databases">
        <title>Comparative bioinformatics, temporal and spatial expression analyses of Ixodes scapularis organic anion transporting polypeptides.</title>
        <authorList>
            <person name="Radulovic Z."/>
            <person name="Porter L."/>
            <person name="Kim T."/>
            <person name="Mulenga A."/>
        </authorList>
    </citation>
    <scope>NUCLEOTIDE SEQUENCE</scope>
</reference>
<protein>
    <submittedName>
        <fullName evidence="1">Serine protease inhibitor</fullName>
    </submittedName>
</protein>
<organism evidence="1">
    <name type="scientific">Amblyomma americanum</name>
    <name type="common">Lone star tick</name>
    <dbReference type="NCBI Taxonomy" id="6943"/>
    <lineage>
        <taxon>Eukaryota</taxon>
        <taxon>Metazoa</taxon>
        <taxon>Ecdysozoa</taxon>
        <taxon>Arthropoda</taxon>
        <taxon>Chelicerata</taxon>
        <taxon>Arachnida</taxon>
        <taxon>Acari</taxon>
        <taxon>Parasitiformes</taxon>
        <taxon>Ixodida</taxon>
        <taxon>Ixodoidea</taxon>
        <taxon>Ixodidae</taxon>
        <taxon>Amblyomminae</taxon>
        <taxon>Amblyomma</taxon>
    </lineage>
</organism>
<dbReference type="EMBL" id="GAYW01000267">
    <property type="protein sequence ID" value="JAI08711.1"/>
    <property type="molecule type" value="Transcribed_RNA"/>
</dbReference>
<feature type="non-terminal residue" evidence="1">
    <location>
        <position position="1"/>
    </location>
</feature>
<dbReference type="InterPro" id="IPR036186">
    <property type="entry name" value="Serpin_sf"/>
</dbReference>
<name>A0A0E9Y2V3_AMBAM</name>